<sequence length="120" mass="13651">MSGCNQCHSRLLHIAPRNTGREARPWEAAANQQTVTRSLIDEIETEPLTRGGRRRPLKGTAPSTPSTSDAYLTTTYKRARWEAENTTPNTEKDPYHWVRGESTRESTREELKVENSRQGI</sequence>
<evidence type="ECO:0000313" key="2">
    <source>
        <dbReference type="EMBL" id="MPD06090.1"/>
    </source>
</evidence>
<evidence type="ECO:0000313" key="3">
    <source>
        <dbReference type="Proteomes" id="UP000324222"/>
    </source>
</evidence>
<dbReference type="Proteomes" id="UP000324222">
    <property type="component" value="Unassembled WGS sequence"/>
</dbReference>
<organism evidence="2 3">
    <name type="scientific">Portunus trituberculatus</name>
    <name type="common">Swimming crab</name>
    <name type="synonym">Neptunus trituberculatus</name>
    <dbReference type="NCBI Taxonomy" id="210409"/>
    <lineage>
        <taxon>Eukaryota</taxon>
        <taxon>Metazoa</taxon>
        <taxon>Ecdysozoa</taxon>
        <taxon>Arthropoda</taxon>
        <taxon>Crustacea</taxon>
        <taxon>Multicrustacea</taxon>
        <taxon>Malacostraca</taxon>
        <taxon>Eumalacostraca</taxon>
        <taxon>Eucarida</taxon>
        <taxon>Decapoda</taxon>
        <taxon>Pleocyemata</taxon>
        <taxon>Brachyura</taxon>
        <taxon>Eubrachyura</taxon>
        <taxon>Portunoidea</taxon>
        <taxon>Portunidae</taxon>
        <taxon>Portuninae</taxon>
        <taxon>Portunus</taxon>
    </lineage>
</organism>
<proteinExistence type="predicted"/>
<protein>
    <submittedName>
        <fullName evidence="2">Uncharacterized protein</fullName>
    </submittedName>
</protein>
<dbReference type="AlphaFoldDB" id="A0A5B7KFX7"/>
<dbReference type="EMBL" id="VSRR010149353">
    <property type="protein sequence ID" value="MPD06090.1"/>
    <property type="molecule type" value="Genomic_DNA"/>
</dbReference>
<evidence type="ECO:0000256" key="1">
    <source>
        <dbReference type="SAM" id="MobiDB-lite"/>
    </source>
</evidence>
<name>A0A5B7KFX7_PORTR</name>
<reference evidence="2 3" key="1">
    <citation type="submission" date="2019-05" db="EMBL/GenBank/DDBJ databases">
        <title>Another draft genome of Portunus trituberculatus and its Hox gene families provides insights of decapod evolution.</title>
        <authorList>
            <person name="Jeong J.-H."/>
            <person name="Song I."/>
            <person name="Kim S."/>
            <person name="Choi T."/>
            <person name="Kim D."/>
            <person name="Ryu S."/>
            <person name="Kim W."/>
        </authorList>
    </citation>
    <scope>NUCLEOTIDE SEQUENCE [LARGE SCALE GENOMIC DNA]</scope>
    <source>
        <tissue evidence="2">Muscle</tissue>
    </source>
</reference>
<feature type="compositionally biased region" description="Basic and acidic residues" evidence="1">
    <location>
        <begin position="90"/>
        <end position="120"/>
    </location>
</feature>
<accession>A0A5B7KFX7</accession>
<keyword evidence="3" id="KW-1185">Reference proteome</keyword>
<comment type="caution">
    <text evidence="2">The sequence shown here is derived from an EMBL/GenBank/DDBJ whole genome shotgun (WGS) entry which is preliminary data.</text>
</comment>
<feature type="region of interest" description="Disordered" evidence="1">
    <location>
        <begin position="14"/>
        <end position="120"/>
    </location>
</feature>
<gene>
    <name evidence="2" type="ORF">E2C01_101875</name>
</gene>
<feature type="compositionally biased region" description="Polar residues" evidence="1">
    <location>
        <begin position="61"/>
        <end position="76"/>
    </location>
</feature>